<evidence type="ECO:0000313" key="2">
    <source>
        <dbReference type="EMBL" id="VVV06081.1"/>
    </source>
</evidence>
<dbReference type="EMBL" id="LR721751">
    <property type="protein sequence ID" value="VVV06081.1"/>
    <property type="molecule type" value="Genomic_DNA"/>
</dbReference>
<feature type="transmembrane region" description="Helical" evidence="1">
    <location>
        <begin position="7"/>
        <end position="28"/>
    </location>
</feature>
<proteinExistence type="predicted"/>
<evidence type="ECO:0000256" key="1">
    <source>
        <dbReference type="SAM" id="Phobius"/>
    </source>
</evidence>
<name>A0A5Q4ZXR8_9GAMM</name>
<dbReference type="AlphaFoldDB" id="A0A5Q4ZXR8"/>
<feature type="transmembrane region" description="Helical" evidence="1">
    <location>
        <begin position="40"/>
        <end position="58"/>
    </location>
</feature>
<keyword evidence="1" id="KW-0812">Transmembrane</keyword>
<keyword evidence="1" id="KW-1133">Transmembrane helix</keyword>
<reference evidence="2" key="1">
    <citation type="submission" date="2019-09" db="EMBL/GenBank/DDBJ databases">
        <authorList>
            <person name="Hjerde E."/>
        </authorList>
    </citation>
    <scope>NUCLEOTIDE SEQUENCE</scope>
    <source>
        <strain evidence="2">06/09/160</strain>
    </source>
</reference>
<keyword evidence="1" id="KW-0472">Membrane</keyword>
<gene>
    <name evidence="2" type="ORF">AW0309160_03565</name>
</gene>
<sequence>MKNNKDYINGILFGLMLLTLWYFSSLAIENAVIPKVWDYFLRFATNVVGVMLGALLAFKFNRRLDSEREKKNNETNLMLARFVLNRKLHRITEIYNGDLIEWKNNPHAWYKMMPLQHIEMIEGNVNYDSLSFLCRTNELDLFEAFKAEEQYAKSISVINERSRFHSDGYQNILTELGDYDTYEDFEKDMNTRFPKIIGDLKTSTIGTIKLSESAIAHLRSALDRLGKIQNS</sequence>
<organism evidence="2">
    <name type="scientific">Aliivibrio wodanis</name>
    <dbReference type="NCBI Taxonomy" id="80852"/>
    <lineage>
        <taxon>Bacteria</taxon>
        <taxon>Pseudomonadati</taxon>
        <taxon>Pseudomonadota</taxon>
        <taxon>Gammaproteobacteria</taxon>
        <taxon>Vibrionales</taxon>
        <taxon>Vibrionaceae</taxon>
        <taxon>Aliivibrio</taxon>
    </lineage>
</organism>
<protein>
    <submittedName>
        <fullName evidence="2">Uncharacterized protein</fullName>
    </submittedName>
</protein>
<accession>A0A5Q4ZXR8</accession>